<accession>A0A245ZDV9</accession>
<organism evidence="1 2">
    <name type="scientific">Sphingomonas dokdonensis</name>
    <dbReference type="NCBI Taxonomy" id="344880"/>
    <lineage>
        <taxon>Bacteria</taxon>
        <taxon>Pseudomonadati</taxon>
        <taxon>Pseudomonadota</taxon>
        <taxon>Alphaproteobacteria</taxon>
        <taxon>Sphingomonadales</taxon>
        <taxon>Sphingomonadaceae</taxon>
        <taxon>Sphingomonas</taxon>
    </lineage>
</organism>
<keyword evidence="2" id="KW-1185">Reference proteome</keyword>
<dbReference type="RefSeq" id="WP_088368300.1">
    <property type="nucleotide sequence ID" value="NZ_NBBI01000008.1"/>
</dbReference>
<dbReference type="EMBL" id="NBBI01000008">
    <property type="protein sequence ID" value="OWK27889.1"/>
    <property type="molecule type" value="Genomic_DNA"/>
</dbReference>
<dbReference type="Proteomes" id="UP000197290">
    <property type="component" value="Unassembled WGS sequence"/>
</dbReference>
<evidence type="ECO:0000313" key="2">
    <source>
        <dbReference type="Proteomes" id="UP000197290"/>
    </source>
</evidence>
<reference evidence="1 2" key="1">
    <citation type="submission" date="2017-03" db="EMBL/GenBank/DDBJ databases">
        <title>Genome sequence of Sphingomonas dokdonensis DSM 21029.</title>
        <authorList>
            <person name="Poehlein A."/>
            <person name="Wuebbeler J.H."/>
            <person name="Steinbuechel A."/>
            <person name="Daniel R."/>
        </authorList>
    </citation>
    <scope>NUCLEOTIDE SEQUENCE [LARGE SCALE GENOMIC DNA]</scope>
    <source>
        <strain evidence="1 2">DSM 21029</strain>
    </source>
</reference>
<comment type="caution">
    <text evidence="1">The sequence shown here is derived from an EMBL/GenBank/DDBJ whole genome shotgun (WGS) entry which is preliminary data.</text>
</comment>
<proteinExistence type="predicted"/>
<sequence length="74" mass="7612">MHKVQGDAAAIVAATLTQAEVALRAAANGGADTKLQKLIARMNNPRLAVQATYEHYLAFVTTGVGTEAADAGES</sequence>
<name>A0A245ZDV9_9SPHN</name>
<gene>
    <name evidence="1" type="ORF">SPDO_29720</name>
</gene>
<dbReference type="AlphaFoldDB" id="A0A245ZDV9"/>
<protein>
    <submittedName>
        <fullName evidence="1">Uncharacterized protein</fullName>
    </submittedName>
</protein>
<evidence type="ECO:0000313" key="1">
    <source>
        <dbReference type="EMBL" id="OWK27889.1"/>
    </source>
</evidence>